<name>Q1RPP9_BRAJU</name>
<evidence type="ECO:0000256" key="1">
    <source>
        <dbReference type="SAM" id="MobiDB-lite"/>
    </source>
</evidence>
<accession>Q1RPP9</accession>
<feature type="non-terminal residue" evidence="2">
    <location>
        <position position="1"/>
    </location>
</feature>
<sequence length="244" mass="27486">SKEPSLISQTRKGFSSIGGSYVDDIIYIRLGRDEVFPRDRAVQIKGRAVHLSKKVCIGSMKDAGAYGGKTAKMPMEDGYRYHVRGSKKKASCHVPDRRKVVRMDHGVRRHTSQVLRPRDSVSWSNKEGKGHQEAETKPGLKETSVKELDEGSESWDKVWVKFDQARCTWELPHLSVISSRSWEDRTKHIDPGGRSNLKIPVANSLSDLLHKERGQLADIFTKAASTKICEFVHPRLGLIDLSCH</sequence>
<keyword evidence="2" id="KW-0548">Nucleotidyltransferase</keyword>
<protein>
    <submittedName>
        <fullName evidence="2">Polyprotein</fullName>
    </submittedName>
</protein>
<feature type="compositionally biased region" description="Basic and acidic residues" evidence="1">
    <location>
        <begin position="126"/>
        <end position="148"/>
    </location>
</feature>
<reference evidence="2" key="1">
    <citation type="submission" date="2005-12" db="EMBL/GenBank/DDBJ databases">
        <title>Retrotransposon-based sequence-specific amplified polymorphism (SSAP) marker for genetic analyses in Brassica juncea.</title>
        <authorList>
            <person name="Sabharwal V."/>
            <person name="Negi M.S."/>
            <person name="Lakshmikumaran M."/>
        </authorList>
    </citation>
    <scope>NUCLEOTIDE SEQUENCE</scope>
</reference>
<keyword evidence="2" id="KW-0695">RNA-directed DNA polymerase</keyword>
<dbReference type="GO" id="GO:0003964">
    <property type="term" value="F:RNA-directed DNA polymerase activity"/>
    <property type="evidence" value="ECO:0007669"/>
    <property type="project" value="UniProtKB-KW"/>
</dbReference>
<evidence type="ECO:0000313" key="2">
    <source>
        <dbReference type="EMBL" id="CAJ45569.1"/>
    </source>
</evidence>
<dbReference type="EMBL" id="AM177065">
    <property type="protein sequence ID" value="CAJ45569.1"/>
    <property type="molecule type" value="Genomic_DNA"/>
</dbReference>
<keyword evidence="2" id="KW-0808">Transferase</keyword>
<proteinExistence type="predicted"/>
<feature type="region of interest" description="Disordered" evidence="1">
    <location>
        <begin position="110"/>
        <end position="148"/>
    </location>
</feature>
<dbReference type="AlphaFoldDB" id="Q1RPP9"/>
<organism evidence="2">
    <name type="scientific">Brassica juncea</name>
    <name type="common">Indian mustard</name>
    <name type="synonym">Sinapis juncea</name>
    <dbReference type="NCBI Taxonomy" id="3707"/>
    <lineage>
        <taxon>Eukaryota</taxon>
        <taxon>Viridiplantae</taxon>
        <taxon>Streptophyta</taxon>
        <taxon>Embryophyta</taxon>
        <taxon>Tracheophyta</taxon>
        <taxon>Spermatophyta</taxon>
        <taxon>Magnoliopsida</taxon>
        <taxon>eudicotyledons</taxon>
        <taxon>Gunneridae</taxon>
        <taxon>Pentapetalae</taxon>
        <taxon>rosids</taxon>
        <taxon>malvids</taxon>
        <taxon>Brassicales</taxon>
        <taxon>Brassicaceae</taxon>
        <taxon>Brassiceae</taxon>
        <taxon>Brassica</taxon>
    </lineage>
</organism>